<evidence type="ECO:0000313" key="2">
    <source>
        <dbReference type="EMBL" id="PIZ68355.1"/>
    </source>
</evidence>
<dbReference type="Proteomes" id="UP000229506">
    <property type="component" value="Unassembled WGS sequence"/>
</dbReference>
<proteinExistence type="predicted"/>
<accession>A0A2M7UAT9</accession>
<protein>
    <submittedName>
        <fullName evidence="2">Uncharacterized protein</fullName>
    </submittedName>
</protein>
<dbReference type="AlphaFoldDB" id="A0A2M7UAT9"/>
<evidence type="ECO:0000313" key="3">
    <source>
        <dbReference type="Proteomes" id="UP000229506"/>
    </source>
</evidence>
<comment type="caution">
    <text evidence="2">The sequence shown here is derived from an EMBL/GenBank/DDBJ whole genome shotgun (WGS) entry which is preliminary data.</text>
</comment>
<evidence type="ECO:0000256" key="1">
    <source>
        <dbReference type="SAM" id="MobiDB-lite"/>
    </source>
</evidence>
<feature type="region of interest" description="Disordered" evidence="1">
    <location>
        <begin position="62"/>
        <end position="88"/>
    </location>
</feature>
<sequence>MNRIESGFAQSSLLKHVRAHKIIVHSFESDDVVTLRSGGGEKNETIKLGRPLSKKEHGLITTHNNAKGKGRKERTNCQLPEGLEVSHG</sequence>
<gene>
    <name evidence="2" type="ORF">COY12_00235</name>
</gene>
<reference evidence="3" key="1">
    <citation type="submission" date="2017-09" db="EMBL/GenBank/DDBJ databases">
        <title>Depth-based differentiation of microbial function through sediment-hosted aquifers and enrichment of novel symbionts in the deep terrestrial subsurface.</title>
        <authorList>
            <person name="Probst A.J."/>
            <person name="Ladd B."/>
            <person name="Jarett J.K."/>
            <person name="Geller-Mcgrath D.E."/>
            <person name="Sieber C.M.K."/>
            <person name="Emerson J.B."/>
            <person name="Anantharaman K."/>
            <person name="Thomas B.C."/>
            <person name="Malmstrom R."/>
            <person name="Stieglmeier M."/>
            <person name="Klingl A."/>
            <person name="Woyke T."/>
            <person name="Ryan C.M."/>
            <person name="Banfield J.F."/>
        </authorList>
    </citation>
    <scope>NUCLEOTIDE SEQUENCE [LARGE SCALE GENOMIC DNA]</scope>
</reference>
<name>A0A2M7UAT9_9BACT</name>
<dbReference type="EMBL" id="PFOF01000010">
    <property type="protein sequence ID" value="PIZ68355.1"/>
    <property type="molecule type" value="Genomic_DNA"/>
</dbReference>
<organism evidence="2 3">
    <name type="scientific">Candidatus Roizmanbacteria bacterium CG_4_10_14_0_2_um_filter_33_96</name>
    <dbReference type="NCBI Taxonomy" id="1974821"/>
    <lineage>
        <taxon>Bacteria</taxon>
        <taxon>Candidatus Roizmaniibacteriota</taxon>
    </lineage>
</organism>